<reference evidence="1" key="1">
    <citation type="submission" date="2015-05" db="UniProtKB">
        <authorList>
            <consortium name="EnsemblMetazoa"/>
        </authorList>
    </citation>
    <scope>IDENTIFICATION</scope>
</reference>
<dbReference type="PANTHER" id="PTHR15002:SF0">
    <property type="entry name" value="RIBOSOMAL BIOGENESIS PROTEIN LAS1L"/>
    <property type="match status" value="1"/>
</dbReference>
<dbReference type="EnsemblMetazoa" id="RPRC005651-RA">
    <property type="protein sequence ID" value="RPRC005651-PA"/>
    <property type="gene ID" value="RPRC005651"/>
</dbReference>
<dbReference type="EMBL" id="ACPB03021424">
    <property type="status" value="NOT_ANNOTATED_CDS"/>
    <property type="molecule type" value="Genomic_DNA"/>
</dbReference>
<dbReference type="AlphaFoldDB" id="T1HNM7"/>
<accession>T1HNM7</accession>
<dbReference type="Pfam" id="PF04031">
    <property type="entry name" value="Las1"/>
    <property type="match status" value="1"/>
</dbReference>
<name>T1HNM7_RHOPR</name>
<protein>
    <submittedName>
        <fullName evidence="1">Uncharacterized protein</fullName>
    </submittedName>
</protein>
<dbReference type="EMBL" id="ACPB03021425">
    <property type="status" value="NOT_ANNOTATED_CDS"/>
    <property type="molecule type" value="Genomic_DNA"/>
</dbReference>
<dbReference type="PANTHER" id="PTHR15002">
    <property type="entry name" value="RIBOSOMAL BIOGENESIS PROTEIN LAS1L"/>
    <property type="match status" value="1"/>
</dbReference>
<dbReference type="GO" id="GO:0004519">
    <property type="term" value="F:endonuclease activity"/>
    <property type="evidence" value="ECO:0007669"/>
    <property type="project" value="InterPro"/>
</dbReference>
<proteinExistence type="predicted"/>
<dbReference type="STRING" id="13249.T1HNM7"/>
<dbReference type="InterPro" id="IPR007174">
    <property type="entry name" value="Las1"/>
</dbReference>
<evidence type="ECO:0000313" key="1">
    <source>
        <dbReference type="EnsemblMetazoa" id="RPRC005651-PA"/>
    </source>
</evidence>
<dbReference type="GO" id="GO:0000470">
    <property type="term" value="P:maturation of LSU-rRNA"/>
    <property type="evidence" value="ECO:0007669"/>
    <property type="project" value="TreeGrafter"/>
</dbReference>
<dbReference type="VEuPathDB" id="VectorBase:RPRC005651"/>
<sequence length="195" mass="22337">MRNHAKSHLQDSIVEKEEIFDEVYGVSILPWNSKHEWLNVYRKAYSNKLKDQIEAYDAMLDWQRAGDCPLGVMCTRIILQGVIKDKVFHNDVEQSLDVEDLQYIYGGSIMRFLNLLGSKDVASAYGDDKMVMDSLYVKAERIGLPDWIVNVRHKVSHGITLPDIGLLRKLLESKASTNQIETANSEVQHAKQFIK</sequence>
<organism evidence="1 2">
    <name type="scientific">Rhodnius prolixus</name>
    <name type="common">Triatomid bug</name>
    <dbReference type="NCBI Taxonomy" id="13249"/>
    <lineage>
        <taxon>Eukaryota</taxon>
        <taxon>Metazoa</taxon>
        <taxon>Ecdysozoa</taxon>
        <taxon>Arthropoda</taxon>
        <taxon>Hexapoda</taxon>
        <taxon>Insecta</taxon>
        <taxon>Pterygota</taxon>
        <taxon>Neoptera</taxon>
        <taxon>Paraneoptera</taxon>
        <taxon>Hemiptera</taxon>
        <taxon>Heteroptera</taxon>
        <taxon>Panheteroptera</taxon>
        <taxon>Cimicomorpha</taxon>
        <taxon>Reduviidae</taxon>
        <taxon>Triatominae</taxon>
        <taxon>Rhodnius</taxon>
    </lineage>
</organism>
<dbReference type="GO" id="GO:0090730">
    <property type="term" value="C:Las1 complex"/>
    <property type="evidence" value="ECO:0007669"/>
    <property type="project" value="InterPro"/>
</dbReference>
<dbReference type="HOGENOM" id="CLU_1397945_0_0_1"/>
<dbReference type="Proteomes" id="UP000015103">
    <property type="component" value="Unassembled WGS sequence"/>
</dbReference>
<keyword evidence="2" id="KW-1185">Reference proteome</keyword>
<dbReference type="eggNOG" id="KOG2425">
    <property type="taxonomic scope" value="Eukaryota"/>
</dbReference>
<dbReference type="GO" id="GO:0030687">
    <property type="term" value="C:preribosome, large subunit precursor"/>
    <property type="evidence" value="ECO:0007669"/>
    <property type="project" value="TreeGrafter"/>
</dbReference>
<dbReference type="GO" id="GO:0000460">
    <property type="term" value="P:maturation of 5.8S rRNA"/>
    <property type="evidence" value="ECO:0007669"/>
    <property type="project" value="TreeGrafter"/>
</dbReference>
<dbReference type="InParanoid" id="T1HNM7"/>
<evidence type="ECO:0000313" key="2">
    <source>
        <dbReference type="Proteomes" id="UP000015103"/>
    </source>
</evidence>